<gene>
    <name evidence="5" type="ORF">SAMN05192530_102533</name>
</gene>
<dbReference type="Pfam" id="PF00392">
    <property type="entry name" value="GntR"/>
    <property type="match status" value="1"/>
</dbReference>
<dbReference type="SUPFAM" id="SSF46785">
    <property type="entry name" value="Winged helix' DNA-binding domain"/>
    <property type="match status" value="1"/>
</dbReference>
<accession>A0A1H0FI29</accession>
<dbReference type="InterPro" id="IPR011711">
    <property type="entry name" value="GntR_C"/>
</dbReference>
<dbReference type="SMART" id="SM00345">
    <property type="entry name" value="HTH_GNTR"/>
    <property type="match status" value="1"/>
</dbReference>
<dbReference type="Proteomes" id="UP000198793">
    <property type="component" value="Unassembled WGS sequence"/>
</dbReference>
<evidence type="ECO:0000256" key="2">
    <source>
        <dbReference type="ARBA" id="ARBA00023125"/>
    </source>
</evidence>
<evidence type="ECO:0000256" key="3">
    <source>
        <dbReference type="ARBA" id="ARBA00023163"/>
    </source>
</evidence>
<dbReference type="RefSeq" id="WP_090670977.1">
    <property type="nucleotide sequence ID" value="NZ_FNIT01000002.1"/>
</dbReference>
<dbReference type="Pfam" id="PF07729">
    <property type="entry name" value="FCD"/>
    <property type="match status" value="1"/>
</dbReference>
<name>A0A1H0FI29_9HYPH</name>
<dbReference type="SUPFAM" id="SSF48008">
    <property type="entry name" value="GntR ligand-binding domain-like"/>
    <property type="match status" value="1"/>
</dbReference>
<dbReference type="GO" id="GO:0003677">
    <property type="term" value="F:DNA binding"/>
    <property type="evidence" value="ECO:0007669"/>
    <property type="project" value="UniProtKB-KW"/>
</dbReference>
<dbReference type="GO" id="GO:0003700">
    <property type="term" value="F:DNA-binding transcription factor activity"/>
    <property type="evidence" value="ECO:0007669"/>
    <property type="project" value="InterPro"/>
</dbReference>
<dbReference type="Gene3D" id="1.20.120.530">
    <property type="entry name" value="GntR ligand-binding domain-like"/>
    <property type="match status" value="1"/>
</dbReference>
<dbReference type="AlphaFoldDB" id="A0A1H0FI29"/>
<evidence type="ECO:0000313" key="6">
    <source>
        <dbReference type="Proteomes" id="UP000198793"/>
    </source>
</evidence>
<evidence type="ECO:0000259" key="4">
    <source>
        <dbReference type="PROSITE" id="PS50949"/>
    </source>
</evidence>
<keyword evidence="3" id="KW-0804">Transcription</keyword>
<dbReference type="PROSITE" id="PS50949">
    <property type="entry name" value="HTH_GNTR"/>
    <property type="match status" value="1"/>
</dbReference>
<proteinExistence type="predicted"/>
<organism evidence="5 6">
    <name type="scientific">Aureimonas jatrophae</name>
    <dbReference type="NCBI Taxonomy" id="1166073"/>
    <lineage>
        <taxon>Bacteria</taxon>
        <taxon>Pseudomonadati</taxon>
        <taxon>Pseudomonadota</taxon>
        <taxon>Alphaproteobacteria</taxon>
        <taxon>Hyphomicrobiales</taxon>
        <taxon>Aurantimonadaceae</taxon>
        <taxon>Aureimonas</taxon>
    </lineage>
</organism>
<protein>
    <submittedName>
        <fullName evidence="5">DNA-binding transcriptional regulator, GntR family</fullName>
    </submittedName>
</protein>
<dbReference type="PANTHER" id="PTHR43537:SF5">
    <property type="entry name" value="UXU OPERON TRANSCRIPTIONAL REGULATOR"/>
    <property type="match status" value="1"/>
</dbReference>
<dbReference type="PANTHER" id="PTHR43537">
    <property type="entry name" value="TRANSCRIPTIONAL REGULATOR, GNTR FAMILY"/>
    <property type="match status" value="1"/>
</dbReference>
<keyword evidence="2 5" id="KW-0238">DNA-binding</keyword>
<reference evidence="5 6" key="1">
    <citation type="submission" date="2016-10" db="EMBL/GenBank/DDBJ databases">
        <authorList>
            <person name="de Groot N.N."/>
        </authorList>
    </citation>
    <scope>NUCLEOTIDE SEQUENCE [LARGE SCALE GENOMIC DNA]</scope>
    <source>
        <strain evidence="6">L7-484,KACC 16230,DSM 25025</strain>
    </source>
</reference>
<keyword evidence="6" id="KW-1185">Reference proteome</keyword>
<dbReference type="STRING" id="1166073.SAMN05192530_102533"/>
<dbReference type="InterPro" id="IPR036388">
    <property type="entry name" value="WH-like_DNA-bd_sf"/>
</dbReference>
<dbReference type="Gene3D" id="1.10.10.10">
    <property type="entry name" value="Winged helix-like DNA-binding domain superfamily/Winged helix DNA-binding domain"/>
    <property type="match status" value="1"/>
</dbReference>
<evidence type="ECO:0000256" key="1">
    <source>
        <dbReference type="ARBA" id="ARBA00023015"/>
    </source>
</evidence>
<dbReference type="InterPro" id="IPR000524">
    <property type="entry name" value="Tscrpt_reg_HTH_GntR"/>
</dbReference>
<dbReference type="InterPro" id="IPR008920">
    <property type="entry name" value="TF_FadR/GntR_C"/>
</dbReference>
<sequence>MADRESDDDLSPSGALRQPLRLALADSIADSIAEAIATNNLRPGERIIETSFSERLGVSRVPIREALKVLHAQGIVTGGSHRGYKVATFDARVTQQILEARLQVETLLLRDALANWAAGLEDPSALRGPIDDMRRAARVGDVRASLQADLNFHRVFRNAARNAIVGTLWDTIARHVLIVFNFERYRDKDLRAVVRQHEAFRDWMLGRIGKPTDEDEIRNALEDHMLMIERGRRRHVAH</sequence>
<dbReference type="OrthoDB" id="9812290at2"/>
<dbReference type="InterPro" id="IPR036390">
    <property type="entry name" value="WH_DNA-bd_sf"/>
</dbReference>
<keyword evidence="1" id="KW-0805">Transcription regulation</keyword>
<dbReference type="EMBL" id="FNIT01000002">
    <property type="protein sequence ID" value="SDN94448.1"/>
    <property type="molecule type" value="Genomic_DNA"/>
</dbReference>
<dbReference type="CDD" id="cd07377">
    <property type="entry name" value="WHTH_GntR"/>
    <property type="match status" value="1"/>
</dbReference>
<evidence type="ECO:0000313" key="5">
    <source>
        <dbReference type="EMBL" id="SDN94448.1"/>
    </source>
</evidence>
<feature type="domain" description="HTH gntR-type" evidence="4">
    <location>
        <begin position="22"/>
        <end position="89"/>
    </location>
</feature>